<organism evidence="2 3">
    <name type="scientific">Ancylostoma duodenale</name>
    <dbReference type="NCBI Taxonomy" id="51022"/>
    <lineage>
        <taxon>Eukaryota</taxon>
        <taxon>Metazoa</taxon>
        <taxon>Ecdysozoa</taxon>
        <taxon>Nematoda</taxon>
        <taxon>Chromadorea</taxon>
        <taxon>Rhabditida</taxon>
        <taxon>Rhabditina</taxon>
        <taxon>Rhabditomorpha</taxon>
        <taxon>Strongyloidea</taxon>
        <taxon>Ancylostomatidae</taxon>
        <taxon>Ancylostomatinae</taxon>
        <taxon>Ancylostoma</taxon>
    </lineage>
</organism>
<feature type="compositionally biased region" description="Basic and acidic residues" evidence="1">
    <location>
        <begin position="172"/>
        <end position="184"/>
    </location>
</feature>
<evidence type="ECO:0000256" key="1">
    <source>
        <dbReference type="SAM" id="MobiDB-lite"/>
    </source>
</evidence>
<dbReference type="AlphaFoldDB" id="A0A0C2DFB6"/>
<reference evidence="2 3" key="1">
    <citation type="submission" date="2013-12" db="EMBL/GenBank/DDBJ databases">
        <title>Draft genome of the parsitic nematode Ancylostoma duodenale.</title>
        <authorList>
            <person name="Mitreva M."/>
        </authorList>
    </citation>
    <scope>NUCLEOTIDE SEQUENCE [LARGE SCALE GENOMIC DNA]</scope>
    <source>
        <strain evidence="2 3">Zhejiang</strain>
    </source>
</reference>
<protein>
    <submittedName>
        <fullName evidence="2">Uncharacterized protein</fullName>
    </submittedName>
</protein>
<evidence type="ECO:0000313" key="3">
    <source>
        <dbReference type="Proteomes" id="UP000054047"/>
    </source>
</evidence>
<sequence length="190" mass="21882">MRQRSASECGDWDGIVLKSILKKPQRIDRFSRSKSESHHCAGDASQLSLLMESTTEVSESDGHTDNDFEAVVQRKKRVSFSEKVQERRFRVGQCILTAARKNEKKRAYRKRKEERQRSMSEDNDENHTNIGSAEEKPGLRSDRQDSGFVDGDDNDGENDDSKLPSNQNLVNPEDRWKDIVRQQREPMQGL</sequence>
<proteinExistence type="predicted"/>
<feature type="region of interest" description="Disordered" evidence="1">
    <location>
        <begin position="101"/>
        <end position="190"/>
    </location>
</feature>
<feature type="region of interest" description="Disordered" evidence="1">
    <location>
        <begin position="29"/>
        <end position="68"/>
    </location>
</feature>
<gene>
    <name evidence="2" type="ORF">ANCDUO_00965</name>
</gene>
<feature type="compositionally biased region" description="Basic and acidic residues" evidence="1">
    <location>
        <begin position="29"/>
        <end position="41"/>
    </location>
</feature>
<feature type="compositionally biased region" description="Basic and acidic residues" evidence="1">
    <location>
        <begin position="133"/>
        <end position="145"/>
    </location>
</feature>
<dbReference type="EMBL" id="KN726313">
    <property type="protein sequence ID" value="KIH68698.1"/>
    <property type="molecule type" value="Genomic_DNA"/>
</dbReference>
<name>A0A0C2DFB6_9BILA</name>
<evidence type="ECO:0000313" key="2">
    <source>
        <dbReference type="EMBL" id="KIH68698.1"/>
    </source>
</evidence>
<feature type="compositionally biased region" description="Polar residues" evidence="1">
    <location>
        <begin position="45"/>
        <end position="57"/>
    </location>
</feature>
<keyword evidence="3" id="KW-1185">Reference proteome</keyword>
<accession>A0A0C2DFB6</accession>
<dbReference type="OrthoDB" id="5868397at2759"/>
<dbReference type="Proteomes" id="UP000054047">
    <property type="component" value="Unassembled WGS sequence"/>
</dbReference>
<feature type="compositionally biased region" description="Basic and acidic residues" evidence="1">
    <location>
        <begin position="111"/>
        <end position="120"/>
    </location>
</feature>